<dbReference type="SUPFAM" id="SSF103473">
    <property type="entry name" value="MFS general substrate transporter"/>
    <property type="match status" value="1"/>
</dbReference>
<feature type="transmembrane region" description="Helical" evidence="12">
    <location>
        <begin position="361"/>
        <end position="385"/>
    </location>
</feature>
<feature type="transmembrane region" description="Helical" evidence="12">
    <location>
        <begin position="31"/>
        <end position="54"/>
    </location>
</feature>
<dbReference type="InterPro" id="IPR050495">
    <property type="entry name" value="ATG22/LtaA_families"/>
</dbReference>
<keyword evidence="7 12" id="KW-1133">Transmembrane helix</keyword>
<sequence>MSTDEGERSQRFPRYDGEDTRVTTRKELMGWYAYGVGAEVFAVCGVGSFLPVLLEQLARERGVLWSDKTTPCVAKVGPGNSRGSNALMAALVARASAGKESQCVINLFGSEITTTSFAMYTFSIAVLVQALALISFSSVADHGPYRKRFLLCFGFTGAVTSMLFLLVTPRVYLLGAILLIIGVTCLGSSFNLLNSFLPLLVSNHPLIRGRRSSDIALEAMASTAHDANLAEYDEGESHPMTASSELQLSAKISSKGAGTGYMAAVFVQCLSIGLLFALSKASLPSTSPTLPLRIVLFFVGAWWLAFTIPTALWLRPRPGPALPTSTTQHANLARSALSHLLFAWSSLFQTLKLALQLRQALLFLAAWFLLSDGIATISSTAILFARTELHLSTIATAALSITSTASAVAGALAWPRLQHRLSLPSTTLLVLCLALMELIPLYGLLGFLPAVRRAGVGGLQQPWEIFPLALVHGLAMAGLSSYCRAVFGVLVPPGAEAAFFALYAVTDKGSSAVGPAVVGRIVDAAGTIRPAFGFLAVLVAAPGPLVWALDVERGRADALR</sequence>
<comment type="function">
    <text evidence="11 12">Vacuolar effluxer which mediate the efflux of amino acids resulting from autophagic degradation. The release of autophagic amino acids allows the maintenance of protein synthesis and viability during nitrogen starvation.</text>
</comment>
<accession>A0A8E2JVP2</accession>
<keyword evidence="9 12" id="KW-0472">Membrane</keyword>
<proteinExistence type="inferred from homology"/>
<dbReference type="AlphaFoldDB" id="A0A8E2JVP2"/>
<evidence type="ECO:0000256" key="9">
    <source>
        <dbReference type="ARBA" id="ARBA00023136"/>
    </source>
</evidence>
<dbReference type="PANTHER" id="PTHR23519">
    <property type="entry name" value="AUTOPHAGY-RELATED PROTEIN 22"/>
    <property type="match status" value="1"/>
</dbReference>
<dbReference type="CDD" id="cd17483">
    <property type="entry name" value="MFS_Atg22_like"/>
    <property type="match status" value="1"/>
</dbReference>
<feature type="non-terminal residue" evidence="13">
    <location>
        <position position="1"/>
    </location>
</feature>
<keyword evidence="6 12" id="KW-0029">Amino-acid transport</keyword>
<dbReference type="OrthoDB" id="192733at2759"/>
<dbReference type="Gene3D" id="1.20.1250.20">
    <property type="entry name" value="MFS general substrate transporter like domains"/>
    <property type="match status" value="1"/>
</dbReference>
<evidence type="ECO:0000256" key="6">
    <source>
        <dbReference type="ARBA" id="ARBA00022970"/>
    </source>
</evidence>
<feature type="transmembrane region" description="Helical" evidence="12">
    <location>
        <begin position="117"/>
        <end position="137"/>
    </location>
</feature>
<organism evidence="13 14">
    <name type="scientific">Glonium stellatum</name>
    <dbReference type="NCBI Taxonomy" id="574774"/>
    <lineage>
        <taxon>Eukaryota</taxon>
        <taxon>Fungi</taxon>
        <taxon>Dikarya</taxon>
        <taxon>Ascomycota</taxon>
        <taxon>Pezizomycotina</taxon>
        <taxon>Dothideomycetes</taxon>
        <taxon>Pleosporomycetidae</taxon>
        <taxon>Gloniales</taxon>
        <taxon>Gloniaceae</taxon>
        <taxon>Glonium</taxon>
    </lineage>
</organism>
<evidence type="ECO:0000313" key="14">
    <source>
        <dbReference type="Proteomes" id="UP000250140"/>
    </source>
</evidence>
<reference evidence="13 14" key="1">
    <citation type="journal article" date="2016" name="Nat. Commun.">
        <title>Ectomycorrhizal ecology is imprinted in the genome of the dominant symbiotic fungus Cenococcum geophilum.</title>
        <authorList>
            <consortium name="DOE Joint Genome Institute"/>
            <person name="Peter M."/>
            <person name="Kohler A."/>
            <person name="Ohm R.A."/>
            <person name="Kuo A."/>
            <person name="Krutzmann J."/>
            <person name="Morin E."/>
            <person name="Arend M."/>
            <person name="Barry K.W."/>
            <person name="Binder M."/>
            <person name="Choi C."/>
            <person name="Clum A."/>
            <person name="Copeland A."/>
            <person name="Grisel N."/>
            <person name="Haridas S."/>
            <person name="Kipfer T."/>
            <person name="LaButti K."/>
            <person name="Lindquist E."/>
            <person name="Lipzen A."/>
            <person name="Maire R."/>
            <person name="Meier B."/>
            <person name="Mihaltcheva S."/>
            <person name="Molinier V."/>
            <person name="Murat C."/>
            <person name="Poggeler S."/>
            <person name="Quandt C.A."/>
            <person name="Sperisen C."/>
            <person name="Tritt A."/>
            <person name="Tisserant E."/>
            <person name="Crous P.W."/>
            <person name="Henrissat B."/>
            <person name="Nehls U."/>
            <person name="Egli S."/>
            <person name="Spatafora J.W."/>
            <person name="Grigoriev I.V."/>
            <person name="Martin F.M."/>
        </authorList>
    </citation>
    <scope>NUCLEOTIDE SEQUENCE [LARGE SCALE GENOMIC DNA]</scope>
    <source>
        <strain evidence="13 14">CBS 207.34</strain>
    </source>
</reference>
<dbReference type="EMBL" id="KV749138">
    <property type="protein sequence ID" value="OCL10924.1"/>
    <property type="molecule type" value="Genomic_DNA"/>
</dbReference>
<evidence type="ECO:0000256" key="1">
    <source>
        <dbReference type="ARBA" id="ARBA00004128"/>
    </source>
</evidence>
<keyword evidence="4 12" id="KW-0926">Vacuole</keyword>
<feature type="transmembrane region" description="Helical" evidence="12">
    <location>
        <begin position="391"/>
        <end position="414"/>
    </location>
</feature>
<protein>
    <recommendedName>
        <fullName evidence="12">Autophagy-related protein</fullName>
    </recommendedName>
</protein>
<keyword evidence="10" id="KW-0325">Glycoprotein</keyword>
<comment type="subcellular location">
    <subcellularLocation>
        <location evidence="1 12">Vacuole membrane</location>
        <topology evidence="1 12">Multi-pass membrane protein</topology>
    </subcellularLocation>
</comment>
<feature type="transmembrane region" description="Helical" evidence="12">
    <location>
        <begin position="465"/>
        <end position="483"/>
    </location>
</feature>
<evidence type="ECO:0000256" key="8">
    <source>
        <dbReference type="ARBA" id="ARBA00023006"/>
    </source>
</evidence>
<feature type="transmembrane region" description="Helical" evidence="12">
    <location>
        <begin position="426"/>
        <end position="445"/>
    </location>
</feature>
<feature type="non-terminal residue" evidence="13">
    <location>
        <position position="560"/>
    </location>
</feature>
<feature type="transmembrane region" description="Helical" evidence="12">
    <location>
        <begin position="259"/>
        <end position="278"/>
    </location>
</feature>
<name>A0A8E2JVP2_9PEZI</name>
<evidence type="ECO:0000256" key="5">
    <source>
        <dbReference type="ARBA" id="ARBA00022692"/>
    </source>
</evidence>
<keyword evidence="14" id="KW-1185">Reference proteome</keyword>
<evidence type="ECO:0000313" key="13">
    <source>
        <dbReference type="EMBL" id="OCL10924.1"/>
    </source>
</evidence>
<dbReference type="InterPro" id="IPR036259">
    <property type="entry name" value="MFS_trans_sf"/>
</dbReference>
<evidence type="ECO:0000256" key="4">
    <source>
        <dbReference type="ARBA" id="ARBA00022554"/>
    </source>
</evidence>
<feature type="transmembrane region" description="Helical" evidence="12">
    <location>
        <begin position="149"/>
        <end position="167"/>
    </location>
</feature>
<dbReference type="GO" id="GO:0006914">
    <property type="term" value="P:autophagy"/>
    <property type="evidence" value="ECO:0007669"/>
    <property type="project" value="UniProtKB-KW"/>
</dbReference>
<comment type="similarity">
    <text evidence="2 12">Belongs to the ATG22 family.</text>
</comment>
<evidence type="ECO:0000256" key="10">
    <source>
        <dbReference type="ARBA" id="ARBA00023180"/>
    </source>
</evidence>
<dbReference type="InterPro" id="IPR044738">
    <property type="entry name" value="Atg22"/>
</dbReference>
<evidence type="ECO:0000256" key="3">
    <source>
        <dbReference type="ARBA" id="ARBA00022448"/>
    </source>
</evidence>
<dbReference type="Proteomes" id="UP000250140">
    <property type="component" value="Unassembled WGS sequence"/>
</dbReference>
<dbReference type="GO" id="GO:0032974">
    <property type="term" value="P:amino acid transmembrane export from vacuole"/>
    <property type="evidence" value="ECO:0007669"/>
    <property type="project" value="InterPro"/>
</dbReference>
<keyword evidence="3 12" id="KW-0813">Transport</keyword>
<keyword evidence="8 12" id="KW-0072">Autophagy</keyword>
<feature type="transmembrane region" description="Helical" evidence="12">
    <location>
        <begin position="290"/>
        <end position="314"/>
    </location>
</feature>
<evidence type="ECO:0000256" key="12">
    <source>
        <dbReference type="RuleBase" id="RU363073"/>
    </source>
</evidence>
<feature type="transmembrane region" description="Helical" evidence="12">
    <location>
        <begin position="173"/>
        <end position="201"/>
    </location>
</feature>
<gene>
    <name evidence="13" type="ORF">AOQ84DRAFT_336699</name>
</gene>
<dbReference type="GO" id="GO:0005774">
    <property type="term" value="C:vacuolar membrane"/>
    <property type="evidence" value="ECO:0007669"/>
    <property type="project" value="UniProtKB-SubCell"/>
</dbReference>
<evidence type="ECO:0000256" key="11">
    <source>
        <dbReference type="ARBA" id="ARBA00024801"/>
    </source>
</evidence>
<evidence type="ECO:0000256" key="2">
    <source>
        <dbReference type="ARBA" id="ARBA00006978"/>
    </source>
</evidence>
<keyword evidence="5 12" id="KW-0812">Transmembrane</keyword>
<dbReference type="PANTHER" id="PTHR23519:SF3">
    <property type="entry name" value="AUTOPHAGY-RELATED PROTEIN 22-2"/>
    <property type="match status" value="1"/>
</dbReference>
<dbReference type="Pfam" id="PF11700">
    <property type="entry name" value="ATG22"/>
    <property type="match status" value="1"/>
</dbReference>
<dbReference type="InterPro" id="IPR024671">
    <property type="entry name" value="Atg22-like"/>
</dbReference>
<evidence type="ECO:0000256" key="7">
    <source>
        <dbReference type="ARBA" id="ARBA00022989"/>
    </source>
</evidence>